<dbReference type="Proteomes" id="UP000238350">
    <property type="component" value="Unassembled WGS sequence"/>
</dbReference>
<keyword evidence="2" id="KW-1185">Reference proteome</keyword>
<reference evidence="1 2" key="1">
    <citation type="submission" date="2017-04" db="EMBL/GenBank/DDBJ databases">
        <title>Genome sequencing of [Candida] sorbophila.</title>
        <authorList>
            <person name="Ahn J.O."/>
        </authorList>
    </citation>
    <scope>NUCLEOTIDE SEQUENCE [LARGE SCALE GENOMIC DNA]</scope>
    <source>
        <strain evidence="1 2">DS02</strain>
    </source>
</reference>
<accession>A0A2T0FNW2</accession>
<gene>
    <name evidence="1" type="ORF">B9G98_04301</name>
</gene>
<evidence type="ECO:0000313" key="1">
    <source>
        <dbReference type="EMBL" id="PRT56681.1"/>
    </source>
</evidence>
<dbReference type="GeneID" id="36518049"/>
<evidence type="ECO:0000313" key="2">
    <source>
        <dbReference type="Proteomes" id="UP000238350"/>
    </source>
</evidence>
<protein>
    <submittedName>
        <fullName evidence="1">Uncharacterized protein</fullName>
    </submittedName>
</protein>
<dbReference type="EMBL" id="NDIQ01000022">
    <property type="protein sequence ID" value="PRT56681.1"/>
    <property type="molecule type" value="Genomic_DNA"/>
</dbReference>
<organism evidence="1 2">
    <name type="scientific">Wickerhamiella sorbophila</name>
    <dbReference type="NCBI Taxonomy" id="45607"/>
    <lineage>
        <taxon>Eukaryota</taxon>
        <taxon>Fungi</taxon>
        <taxon>Dikarya</taxon>
        <taxon>Ascomycota</taxon>
        <taxon>Saccharomycotina</taxon>
        <taxon>Dipodascomycetes</taxon>
        <taxon>Dipodascales</taxon>
        <taxon>Trichomonascaceae</taxon>
        <taxon>Wickerhamiella</taxon>
    </lineage>
</organism>
<dbReference type="RefSeq" id="XP_024666626.1">
    <property type="nucleotide sequence ID" value="XM_024810858.1"/>
</dbReference>
<comment type="caution">
    <text evidence="1">The sequence shown here is derived from an EMBL/GenBank/DDBJ whole genome shotgun (WGS) entry which is preliminary data.</text>
</comment>
<dbReference type="AlphaFoldDB" id="A0A2T0FNW2"/>
<sequence>MSKFARPHEQNQGLIESCLEHVEDFEDGPVWFGKGSAEIAKKTWWTKHQKAVFVSLIGRKGISQLEKIANLVQKSPAECEMYLGLLQGAIQNEPSLPALTYLDIPAAIETNEEEVTTENEAEQFSKVVPGSGSLLNYSALMKRFNCVLTAEAAQSIEEAVVERLKCILYYCQFCPSGQADVDYMLDQYFEVYADPVCAEPQETEDRLDSDDSEDEAQIELEDLETKLLDKFDNGQDALELQASSELATYMKLNP</sequence>
<name>A0A2T0FNW2_9ASCO</name>
<proteinExistence type="predicted"/>